<evidence type="ECO:0008006" key="8">
    <source>
        <dbReference type="Google" id="ProtNLM"/>
    </source>
</evidence>
<protein>
    <recommendedName>
        <fullName evidence="8">Apolipoprotein M</fullName>
    </recommendedName>
</protein>
<evidence type="ECO:0000256" key="2">
    <source>
        <dbReference type="ARBA" id="ARBA00022525"/>
    </source>
</evidence>
<organism evidence="6 7">
    <name type="scientific">Amphilophus citrinellus</name>
    <name type="common">Midas cichlid</name>
    <name type="synonym">Cichlasoma citrinellum</name>
    <dbReference type="NCBI Taxonomy" id="61819"/>
    <lineage>
        <taxon>Eukaryota</taxon>
        <taxon>Metazoa</taxon>
        <taxon>Chordata</taxon>
        <taxon>Craniata</taxon>
        <taxon>Vertebrata</taxon>
        <taxon>Euteleostomi</taxon>
        <taxon>Actinopterygii</taxon>
        <taxon>Neopterygii</taxon>
        <taxon>Teleostei</taxon>
        <taxon>Neoteleostei</taxon>
        <taxon>Acanthomorphata</taxon>
        <taxon>Ovalentaria</taxon>
        <taxon>Cichlomorphae</taxon>
        <taxon>Cichliformes</taxon>
        <taxon>Cichlidae</taxon>
        <taxon>New World cichlids</taxon>
        <taxon>Cichlasomatinae</taxon>
        <taxon>Heroini</taxon>
        <taxon>Amphilophus</taxon>
    </lineage>
</organism>
<evidence type="ECO:0000256" key="5">
    <source>
        <dbReference type="SAM" id="SignalP"/>
    </source>
</evidence>
<dbReference type="PANTHER" id="PTHR11967">
    <property type="entry name" value="ALPHA-1-ACID GLYCOPROTEIN"/>
    <property type="match status" value="1"/>
</dbReference>
<dbReference type="Proteomes" id="UP000261340">
    <property type="component" value="Unplaced"/>
</dbReference>
<accession>A0A3Q0R7H6</accession>
<dbReference type="AlphaFoldDB" id="A0A3Q0R7H6"/>
<dbReference type="PANTHER" id="PTHR11967:SF2">
    <property type="entry name" value="ALPHA-1-ACID GLYCOPROTEIN 1"/>
    <property type="match status" value="1"/>
</dbReference>
<dbReference type="SUPFAM" id="SSF50814">
    <property type="entry name" value="Lipocalins"/>
    <property type="match status" value="1"/>
</dbReference>
<dbReference type="Gene3D" id="2.40.128.20">
    <property type="match status" value="1"/>
</dbReference>
<evidence type="ECO:0000313" key="7">
    <source>
        <dbReference type="Proteomes" id="UP000261340"/>
    </source>
</evidence>
<dbReference type="InterPro" id="IPR012674">
    <property type="entry name" value="Calycin"/>
</dbReference>
<dbReference type="GeneTree" id="ENSGT00940000166223"/>
<dbReference type="OMA" id="GRSNGNC"/>
<dbReference type="GO" id="GO:0005576">
    <property type="term" value="C:extracellular region"/>
    <property type="evidence" value="ECO:0007669"/>
    <property type="project" value="UniProtKB-SubCell"/>
</dbReference>
<evidence type="ECO:0000256" key="3">
    <source>
        <dbReference type="ARBA" id="ARBA00022729"/>
    </source>
</evidence>
<keyword evidence="7" id="KW-1185">Reference proteome</keyword>
<evidence type="ECO:0000256" key="1">
    <source>
        <dbReference type="ARBA" id="ARBA00004613"/>
    </source>
</evidence>
<dbReference type="STRING" id="61819.ENSACIP00000005110"/>
<reference evidence="6" key="2">
    <citation type="submission" date="2025-09" db="UniProtKB">
        <authorList>
            <consortium name="Ensembl"/>
        </authorList>
    </citation>
    <scope>IDENTIFICATION</scope>
</reference>
<evidence type="ECO:0000313" key="6">
    <source>
        <dbReference type="Ensembl" id="ENSACIP00000005110.1"/>
    </source>
</evidence>
<feature type="chain" id="PRO_5018618245" description="Apolipoprotein M" evidence="5">
    <location>
        <begin position="19"/>
        <end position="209"/>
    </location>
</feature>
<keyword evidence="2" id="KW-0964">Secreted</keyword>
<keyword evidence="3 5" id="KW-0732">Signal</keyword>
<reference evidence="6" key="1">
    <citation type="submission" date="2025-08" db="UniProtKB">
        <authorList>
            <consortium name="Ensembl"/>
        </authorList>
    </citation>
    <scope>IDENTIFICATION</scope>
</reference>
<proteinExistence type="predicted"/>
<keyword evidence="4" id="KW-0325">Glycoprotein</keyword>
<evidence type="ECO:0000256" key="4">
    <source>
        <dbReference type="ARBA" id="ARBA00023180"/>
    </source>
</evidence>
<comment type="subcellular location">
    <subcellularLocation>
        <location evidence="1">Secreted</location>
    </subcellularLocation>
</comment>
<name>A0A3Q0R7H6_AMPCI</name>
<dbReference type="Ensembl" id="ENSACIT00000005272.1">
    <property type="protein sequence ID" value="ENSACIP00000005110.1"/>
    <property type="gene ID" value="ENSACIG00000004043.1"/>
</dbReference>
<sequence>MLAVCATAVVCLMSLSHAAPLACEHLLRPLNQLDPHHLEGRWAMVAGILSEPSFIEDLKLRDSATATFSSTNETNISFRRSMSLNNTCFYGSYNISLEGSTFIFDNGRVNTTFVHTCHDCILMSFDVESGTRRHFYLYSRRRHSGEVPESASACHDGLYQGGVALQQEGPGFDSTLAETFLCVVFTFSLLLCGFSPGTLVSSYSPKTCT</sequence>
<feature type="signal peptide" evidence="5">
    <location>
        <begin position="1"/>
        <end position="18"/>
    </location>
</feature>